<reference evidence="5" key="1">
    <citation type="journal article" date="2012" name="Proc. Natl. Acad. Sci. U.S.A.">
        <title>Genome sequence of the button mushroom Agaricus bisporus reveals mechanisms governing adaptation to a humic-rich ecological niche.</title>
        <authorList>
            <person name="Morin E."/>
            <person name="Kohler A."/>
            <person name="Baker A.R."/>
            <person name="Foulongne-Oriol M."/>
            <person name="Lombard V."/>
            <person name="Nagy L.G."/>
            <person name="Ohm R.A."/>
            <person name="Patyshakuliyeva A."/>
            <person name="Brun A."/>
            <person name="Aerts A.L."/>
            <person name="Bailey A.M."/>
            <person name="Billette C."/>
            <person name="Coutinho P.M."/>
            <person name="Deakin G."/>
            <person name="Doddapaneni H."/>
            <person name="Floudas D."/>
            <person name="Grimwood J."/>
            <person name="Hilden K."/>
            <person name="Kuees U."/>
            <person name="LaButti K.M."/>
            <person name="Lapidus A."/>
            <person name="Lindquist E.A."/>
            <person name="Lucas S.M."/>
            <person name="Murat C."/>
            <person name="Riley R.W."/>
            <person name="Salamov A.A."/>
            <person name="Schmutz J."/>
            <person name="Subramanian V."/>
            <person name="Woesten H.A.B."/>
            <person name="Xu J."/>
            <person name="Eastwood D.C."/>
            <person name="Foster G.D."/>
            <person name="Sonnenberg A.S."/>
            <person name="Cullen D."/>
            <person name="de Vries R.P."/>
            <person name="Lundell T."/>
            <person name="Hibbett D.S."/>
            <person name="Henrissat B."/>
            <person name="Burton K.S."/>
            <person name="Kerrigan R.W."/>
            <person name="Challen M.P."/>
            <person name="Grigoriev I.V."/>
            <person name="Martin F."/>
        </authorList>
    </citation>
    <scope>NUCLEOTIDE SEQUENCE [LARGE SCALE GENOMIC DNA]</scope>
    <source>
        <strain evidence="5">JB137-S8 / ATCC MYA-4627 / FGSC 10392</strain>
    </source>
</reference>
<organism evidence="4 5">
    <name type="scientific">Agaricus bisporus var. burnettii (strain JB137-S8 / ATCC MYA-4627 / FGSC 10392)</name>
    <name type="common">White button mushroom</name>
    <dbReference type="NCBI Taxonomy" id="597362"/>
    <lineage>
        <taxon>Eukaryota</taxon>
        <taxon>Fungi</taxon>
        <taxon>Dikarya</taxon>
        <taxon>Basidiomycota</taxon>
        <taxon>Agaricomycotina</taxon>
        <taxon>Agaricomycetes</taxon>
        <taxon>Agaricomycetidae</taxon>
        <taxon>Agaricales</taxon>
        <taxon>Agaricineae</taxon>
        <taxon>Agaricaceae</taxon>
        <taxon>Agaricus</taxon>
    </lineage>
</organism>
<proteinExistence type="predicted"/>
<dbReference type="RefSeq" id="XP_007334694.1">
    <property type="nucleotide sequence ID" value="XM_007334632.1"/>
</dbReference>
<accession>K5VK11</accession>
<dbReference type="SUPFAM" id="SSF160443">
    <property type="entry name" value="SMR domain-like"/>
    <property type="match status" value="1"/>
</dbReference>
<dbReference type="InterPro" id="IPR002625">
    <property type="entry name" value="Smr_dom"/>
</dbReference>
<dbReference type="eggNOG" id="KOG2401">
    <property type="taxonomic scope" value="Eukaryota"/>
</dbReference>
<feature type="coiled-coil region" evidence="1">
    <location>
        <begin position="121"/>
        <end position="174"/>
    </location>
</feature>
<dbReference type="Pfam" id="PF01713">
    <property type="entry name" value="Smr"/>
    <property type="match status" value="1"/>
</dbReference>
<dbReference type="InterPro" id="IPR053020">
    <property type="entry name" value="Smr_domain_protein"/>
</dbReference>
<name>K5VK11_AGABU</name>
<dbReference type="InterPro" id="IPR013899">
    <property type="entry name" value="DUF1771"/>
</dbReference>
<dbReference type="PANTHER" id="PTHR47417">
    <property type="entry name" value="SMR DOMAIN-CONTAINING PROTEIN YPL199C"/>
    <property type="match status" value="1"/>
</dbReference>
<feature type="domain" description="Smr" evidence="3">
    <location>
        <begin position="190"/>
        <end position="265"/>
    </location>
</feature>
<protein>
    <recommendedName>
        <fullName evidence="3">Smr domain-containing protein</fullName>
    </recommendedName>
</protein>
<dbReference type="STRING" id="597362.K5VK11"/>
<keyword evidence="1" id="KW-0175">Coiled coil</keyword>
<dbReference type="Gene3D" id="3.30.1370.110">
    <property type="match status" value="1"/>
</dbReference>
<dbReference type="Pfam" id="PF08590">
    <property type="entry name" value="DUF1771"/>
    <property type="match status" value="1"/>
</dbReference>
<feature type="region of interest" description="Disordered" evidence="2">
    <location>
        <begin position="307"/>
        <end position="332"/>
    </location>
</feature>
<dbReference type="GeneID" id="18829713"/>
<evidence type="ECO:0000256" key="1">
    <source>
        <dbReference type="SAM" id="Coils"/>
    </source>
</evidence>
<evidence type="ECO:0000256" key="2">
    <source>
        <dbReference type="SAM" id="MobiDB-lite"/>
    </source>
</evidence>
<dbReference type="InParanoid" id="K5VK11"/>
<evidence type="ECO:0000259" key="3">
    <source>
        <dbReference type="PROSITE" id="PS50828"/>
    </source>
</evidence>
<dbReference type="OrthoDB" id="3231855at2759"/>
<gene>
    <name evidence="4" type="ORF">AGABI1DRAFT_47634</name>
</gene>
<dbReference type="PANTHER" id="PTHR47417:SF1">
    <property type="entry name" value="SMR DOMAIN-CONTAINING PROTEIN YPL199C"/>
    <property type="match status" value="1"/>
</dbReference>
<dbReference type="SMART" id="SM00463">
    <property type="entry name" value="SMR"/>
    <property type="match status" value="1"/>
</dbReference>
<dbReference type="PROSITE" id="PS51257">
    <property type="entry name" value="PROKAR_LIPOPROTEIN"/>
    <property type="match status" value="1"/>
</dbReference>
<sequence length="361" mass="39724">MVTRTQCIRTFGARTSLFSNSSALLSCSFSRTESDVPANFTAAGRASTGPCSCSSSSCVSHGAPTRSCSDLSSYKDSSHPQRRWGSVAALSESSEWLQITPRQKLNVNTHQDDAYEGSGDYDRLRECAKQELEAIQKYRKEKRQAGANGQLRLVAELAEEIKKHRQRRQLFDEQASHLIFASKQILDSQVDFHGLTAEEATTHAKRAIKEACERGVAQLRLVVGKGLHSSGPPVLKPCMLKLMKKLKIPVEVDPSNEGILVVQLIPTSSASPPVVWDQTPLQGFLSQTGQLVPSPILIPEVYASPPELDQLTDDSSREPVQDCQVNPTPLVPIGDEELSELPQVRTLWPCEEIFSLTDLFP</sequence>
<evidence type="ECO:0000313" key="5">
    <source>
        <dbReference type="Proteomes" id="UP000008493"/>
    </source>
</evidence>
<dbReference type="InterPro" id="IPR036063">
    <property type="entry name" value="Smr_dom_sf"/>
</dbReference>
<dbReference type="AlphaFoldDB" id="K5VK11"/>
<dbReference type="PROSITE" id="PS50828">
    <property type="entry name" value="SMR"/>
    <property type="match status" value="1"/>
</dbReference>
<dbReference type="KEGG" id="abp:AGABI1DRAFT47634"/>
<keyword evidence="5" id="KW-1185">Reference proteome</keyword>
<dbReference type="HOGENOM" id="CLU_065594_0_0_1"/>
<dbReference type="EMBL" id="JH971432">
    <property type="protein sequence ID" value="EKM74669.1"/>
    <property type="molecule type" value="Genomic_DNA"/>
</dbReference>
<dbReference type="Proteomes" id="UP000008493">
    <property type="component" value="Unassembled WGS sequence"/>
</dbReference>
<evidence type="ECO:0000313" key="4">
    <source>
        <dbReference type="EMBL" id="EKM74669.1"/>
    </source>
</evidence>